<feature type="compositionally biased region" description="Low complexity" evidence="1">
    <location>
        <begin position="1"/>
        <end position="10"/>
    </location>
</feature>
<feature type="region of interest" description="Disordered" evidence="1">
    <location>
        <begin position="852"/>
        <end position="961"/>
    </location>
</feature>
<feature type="region of interest" description="Disordered" evidence="1">
    <location>
        <begin position="1"/>
        <end position="45"/>
    </location>
</feature>
<reference evidence="2" key="1">
    <citation type="submission" date="2013-10" db="EMBL/GenBank/DDBJ databases">
        <title>Genomic analysis of the causative agents of coccidiosis in chickens.</title>
        <authorList>
            <person name="Reid A.J."/>
            <person name="Blake D."/>
            <person name="Billington K."/>
            <person name="Browne H."/>
            <person name="Dunn M."/>
            <person name="Hung S."/>
            <person name="Kawahara F."/>
            <person name="Miranda-Saavedra D."/>
            <person name="Mourier T."/>
            <person name="Nagra H."/>
            <person name="Otto T.D."/>
            <person name="Rawlings N."/>
            <person name="Sanchez A."/>
            <person name="Sanders M."/>
            <person name="Subramaniam C."/>
            <person name="Tay Y."/>
            <person name="Dear P."/>
            <person name="Doerig C."/>
            <person name="Gruber A."/>
            <person name="Parkinson J."/>
            <person name="Shirley M."/>
            <person name="Wan K.L."/>
            <person name="Berriman M."/>
            <person name="Tomley F."/>
            <person name="Pain A."/>
        </authorList>
    </citation>
    <scope>NUCLEOTIDE SEQUENCE [LARGE SCALE GENOMIC DNA]</scope>
    <source>
        <strain evidence="2">Houghton</strain>
    </source>
</reference>
<feature type="region of interest" description="Disordered" evidence="1">
    <location>
        <begin position="810"/>
        <end position="836"/>
    </location>
</feature>
<protein>
    <submittedName>
        <fullName evidence="2">Proteophosphoglycan ppg4, related</fullName>
    </submittedName>
</protein>
<name>U6LSU4_9EIME</name>
<feature type="compositionally biased region" description="Low complexity" evidence="1">
    <location>
        <begin position="163"/>
        <end position="181"/>
    </location>
</feature>
<feature type="compositionally biased region" description="Basic and acidic residues" evidence="1">
    <location>
        <begin position="381"/>
        <end position="390"/>
    </location>
</feature>
<sequence>MVKAAAKGPRAAPPAPNAAASRSCQLSESSPAAAPEAHPEGATAADEGVIYGLLSKDEAERVVERAGRRAVEGRRKVGTVAPAAFRPRPKAVSAQLPQTSYRSAAAAERVRSDISATGEDDVVNVHLAKEGAERVVEGAGRKSAASVVKATAKGPPAAPPAPTAAGGKAAEGMVKAAAKGPPAAPPAPKAAAAKPAQPSDPSSPAAAPKAHPEGAAAAEEEAVVYGPLTKDEAERLAEHGGEKGADGMVKATAKRPPAAPPAPKAAAAKPAQPSESSSREAAPKAHPEGAAAAEEEAVVYGPLTKDEAERLAKGGRGKGGEVAVKATAKGPPAAPPAPKAAAAKPAQPSDPSSPAAAPAAPKAHPEGAAAAEEEAVVHGPLAKDEAERLLEPSGGEGGAGAAGEFEGTGKEVGRPSAVQFAHGGNFVPAAGVTPVSRTEASRITGEVDAVCGSEKNQAAYRGGRPGGGVATEKTAQCVPEATSARRPSALPPPHAYSKDVRHGEFSRGVDSRDVVDLGTRTSRVQHGESEPCAHAVQDKGSNVQPPMESPKAETLRRLPTRTAGGKTLTLKAVPKRSSSSQSFVQRVGPPVAPWSVVQEDRDRSIPQHAVESPEQHEEPEKPKVDHSSSGAELPALIHGEGKPTPTSEIPVSSLPDYLPAPASIQSDMSEISREQPKSVFIRAAQLTATAEAGPKGQLPAHDPLIPTAKDISEAILIQAHWRGHEVRTWVQAASVVRSMKWDFSAPTTKCTDKIDVKPASSSLLNDVSGGLSQPNAKTARPPIDSRAVREAQRGISPSQIPVPPSTIETHLSGKSDNKTICVQGAQPSNEQPMPTFKSLTAGRIKGLPALRRQSSVTCADGKISHHKIGTGSKQSVPVGPPDAGYSKSPQLGQPRTEPPQTNVPLTTTNGAYGASGTPDAANVAESPLSKGAFPSSTRCADARSQSPVIARPQSVPGGDKDSLARVTRELCTSSPVLESGTIQGEDKLSDKSYSTEAAQVEKEDVLEHSSPGAASNPAVLVGEPGGLGGSLERQHNESDAPRGPKDSQEIEQKKSSHLEGSLASNTACEEVTADDVMPHAPEKKTPEVDNGSVAERRVQSCQALEASSSKESKRHVTCSVPPFVPFVGRPMKAAQHGQVRDTERVEQGPESSEQNTGVESEGAVPGLGRRVSMALRNAYSIFGTVAQVGREQPVQREAGDGVSHAAVGWLRGRSISEIEIQGETATETAEATRQNIQPSSVKKSGGPSTSWSPLAMTSTQPVVKRPSTAQPVDDSFMEESDRQALASETKRWGRRFTTVNIHEPRAVDAGPTLNPFRLAHRTEEFAEKQMQPIQRRK</sequence>
<reference evidence="2" key="2">
    <citation type="submission" date="2013-10" db="EMBL/GenBank/DDBJ databases">
        <authorList>
            <person name="Aslett M."/>
        </authorList>
    </citation>
    <scope>NUCLEOTIDE SEQUENCE [LARGE SCALE GENOMIC DNA]</scope>
    <source>
        <strain evidence="2">Houghton</strain>
    </source>
</reference>
<feature type="compositionally biased region" description="Polar residues" evidence="1">
    <location>
        <begin position="818"/>
        <end position="832"/>
    </location>
</feature>
<feature type="compositionally biased region" description="Polar residues" evidence="1">
    <location>
        <begin position="934"/>
        <end position="947"/>
    </location>
</feature>
<feature type="compositionally biased region" description="Basic and acidic residues" evidence="1">
    <location>
        <begin position="131"/>
        <end position="140"/>
    </location>
</feature>
<feature type="region of interest" description="Disordered" evidence="1">
    <location>
        <begin position="765"/>
        <end position="784"/>
    </location>
</feature>
<feature type="compositionally biased region" description="Polar residues" evidence="1">
    <location>
        <begin position="1099"/>
        <end position="1109"/>
    </location>
</feature>
<feature type="compositionally biased region" description="Low complexity" evidence="1">
    <location>
        <begin position="27"/>
        <end position="45"/>
    </location>
</feature>
<feature type="compositionally biased region" description="Polar residues" evidence="1">
    <location>
        <begin position="765"/>
        <end position="776"/>
    </location>
</feature>
<accession>U6LSU4</accession>
<evidence type="ECO:0000313" key="2">
    <source>
        <dbReference type="EMBL" id="CDJ53211.1"/>
    </source>
</evidence>
<dbReference type="OrthoDB" id="348164at2759"/>
<dbReference type="VEuPathDB" id="ToxoDB:EBH_0055310"/>
<dbReference type="EMBL" id="HG713280">
    <property type="protein sequence ID" value="CDJ53211.1"/>
    <property type="molecule type" value="Genomic_DNA"/>
</dbReference>
<feature type="compositionally biased region" description="Basic and acidic residues" evidence="1">
    <location>
        <begin position="277"/>
        <end position="287"/>
    </location>
</feature>
<evidence type="ECO:0000256" key="1">
    <source>
        <dbReference type="SAM" id="MobiDB-lite"/>
    </source>
</evidence>
<feature type="compositionally biased region" description="Basic and acidic residues" evidence="1">
    <location>
        <begin position="1032"/>
        <end position="1057"/>
    </location>
</feature>
<proteinExistence type="predicted"/>
<organism evidence="2 3">
    <name type="scientific">Eimeria brunetti</name>
    <dbReference type="NCBI Taxonomy" id="51314"/>
    <lineage>
        <taxon>Eukaryota</taxon>
        <taxon>Sar</taxon>
        <taxon>Alveolata</taxon>
        <taxon>Apicomplexa</taxon>
        <taxon>Conoidasida</taxon>
        <taxon>Coccidia</taxon>
        <taxon>Eucoccidiorida</taxon>
        <taxon>Eimeriorina</taxon>
        <taxon>Eimeriidae</taxon>
        <taxon>Eimeria</taxon>
    </lineage>
</organism>
<feature type="compositionally biased region" description="Low complexity" evidence="1">
    <location>
        <begin position="339"/>
        <end position="370"/>
    </location>
</feature>
<feature type="region of interest" description="Disordered" evidence="1">
    <location>
        <begin position="131"/>
        <end position="661"/>
    </location>
</feature>
<feature type="compositionally biased region" description="Low complexity" evidence="1">
    <location>
        <begin position="264"/>
        <end position="273"/>
    </location>
</feature>
<feature type="compositionally biased region" description="Basic and acidic residues" evidence="1">
    <location>
        <begin position="229"/>
        <end position="245"/>
    </location>
</feature>
<keyword evidence="3" id="KW-1185">Reference proteome</keyword>
<feature type="compositionally biased region" description="Low complexity" evidence="1">
    <location>
        <begin position="189"/>
        <end position="217"/>
    </location>
</feature>
<feature type="compositionally biased region" description="Polar residues" evidence="1">
    <location>
        <begin position="887"/>
        <end position="910"/>
    </location>
</feature>
<feature type="compositionally biased region" description="Basic and acidic residues" evidence="1">
    <location>
        <begin position="496"/>
        <end position="515"/>
    </location>
</feature>
<feature type="compositionally biased region" description="Basic and acidic residues" evidence="1">
    <location>
        <begin position="1138"/>
        <end position="1147"/>
    </location>
</feature>
<dbReference type="Proteomes" id="UP000030750">
    <property type="component" value="Unassembled WGS sequence"/>
</dbReference>
<feature type="region of interest" description="Disordered" evidence="1">
    <location>
        <begin position="1224"/>
        <end position="1289"/>
    </location>
</feature>
<gene>
    <name evidence="2" type="ORF">EBH_0055310</name>
</gene>
<feature type="compositionally biased region" description="Basic and acidic residues" evidence="1">
    <location>
        <begin position="1076"/>
        <end position="1087"/>
    </location>
</feature>
<evidence type="ECO:0000313" key="3">
    <source>
        <dbReference type="Proteomes" id="UP000030750"/>
    </source>
</evidence>
<feature type="compositionally biased region" description="Basic and acidic residues" evidence="1">
    <location>
        <begin position="598"/>
        <end position="626"/>
    </location>
</feature>
<feature type="compositionally biased region" description="Low complexity" evidence="1">
    <location>
        <begin position="142"/>
        <end position="155"/>
    </location>
</feature>
<feature type="region of interest" description="Disordered" evidence="1">
    <location>
        <begin position="976"/>
        <end position="1165"/>
    </location>
</feature>
<feature type="compositionally biased region" description="Polar residues" evidence="1">
    <location>
        <begin position="1149"/>
        <end position="1158"/>
    </location>
</feature>
<feature type="compositionally biased region" description="Polar residues" evidence="1">
    <location>
        <begin position="1233"/>
        <end position="1261"/>
    </location>
</feature>
<dbReference type="PROSITE" id="PS50096">
    <property type="entry name" value="IQ"/>
    <property type="match status" value="1"/>
</dbReference>